<proteinExistence type="predicted"/>
<feature type="compositionally biased region" description="Basic and acidic residues" evidence="1">
    <location>
        <begin position="78"/>
        <end position="89"/>
    </location>
</feature>
<dbReference type="Proteomes" id="UP000314294">
    <property type="component" value="Unassembled WGS sequence"/>
</dbReference>
<name>A0A4Z2HJC4_9TELE</name>
<evidence type="ECO:0000313" key="3">
    <source>
        <dbReference type="Proteomes" id="UP000314294"/>
    </source>
</evidence>
<protein>
    <submittedName>
        <fullName evidence="2">Uncharacterized protein</fullName>
    </submittedName>
</protein>
<feature type="compositionally biased region" description="Basic and acidic residues" evidence="1">
    <location>
        <begin position="125"/>
        <end position="134"/>
    </location>
</feature>
<accession>A0A4Z2HJC4</accession>
<feature type="region of interest" description="Disordered" evidence="1">
    <location>
        <begin position="35"/>
        <end position="149"/>
    </location>
</feature>
<feature type="compositionally biased region" description="Basic and acidic residues" evidence="1">
    <location>
        <begin position="35"/>
        <end position="54"/>
    </location>
</feature>
<dbReference type="AlphaFoldDB" id="A0A4Z2HJC4"/>
<feature type="compositionally biased region" description="Acidic residues" evidence="1">
    <location>
        <begin position="90"/>
        <end position="104"/>
    </location>
</feature>
<comment type="caution">
    <text evidence="2">The sequence shown here is derived from an EMBL/GenBank/DDBJ whole genome shotgun (WGS) entry which is preliminary data.</text>
</comment>
<reference evidence="2 3" key="1">
    <citation type="submission" date="2019-03" db="EMBL/GenBank/DDBJ databases">
        <title>First draft genome of Liparis tanakae, snailfish: a comprehensive survey of snailfish specific genes.</title>
        <authorList>
            <person name="Kim W."/>
            <person name="Song I."/>
            <person name="Jeong J.-H."/>
            <person name="Kim D."/>
            <person name="Kim S."/>
            <person name="Ryu S."/>
            <person name="Song J.Y."/>
            <person name="Lee S.K."/>
        </authorList>
    </citation>
    <scope>NUCLEOTIDE SEQUENCE [LARGE SCALE GENOMIC DNA]</scope>
    <source>
        <tissue evidence="2">Muscle</tissue>
    </source>
</reference>
<organism evidence="2 3">
    <name type="scientific">Liparis tanakae</name>
    <name type="common">Tanaka's snailfish</name>
    <dbReference type="NCBI Taxonomy" id="230148"/>
    <lineage>
        <taxon>Eukaryota</taxon>
        <taxon>Metazoa</taxon>
        <taxon>Chordata</taxon>
        <taxon>Craniata</taxon>
        <taxon>Vertebrata</taxon>
        <taxon>Euteleostomi</taxon>
        <taxon>Actinopterygii</taxon>
        <taxon>Neopterygii</taxon>
        <taxon>Teleostei</taxon>
        <taxon>Neoteleostei</taxon>
        <taxon>Acanthomorphata</taxon>
        <taxon>Eupercaria</taxon>
        <taxon>Perciformes</taxon>
        <taxon>Cottioidei</taxon>
        <taxon>Cottales</taxon>
        <taxon>Liparidae</taxon>
        <taxon>Liparis</taxon>
    </lineage>
</organism>
<dbReference type="EMBL" id="SRLO01000228">
    <property type="protein sequence ID" value="TNN65877.1"/>
    <property type="molecule type" value="Genomic_DNA"/>
</dbReference>
<feature type="compositionally biased region" description="Basic residues" evidence="1">
    <location>
        <begin position="55"/>
        <end position="68"/>
    </location>
</feature>
<gene>
    <name evidence="2" type="ORF">EYF80_023877</name>
</gene>
<sequence>MKTNLKLENELVSTARTFPRAVVVQLPRSTADWRRESSEGVTDVLKRSQHIEGRGRRRRRRGRRRRGGIGKATGLKGEWNKKGERRGQQQEEETEEEMEEEEEEQLNRKSPYSSHERSVTAGPRQGDKRGEGGEGHGCQNSVNMNIMYL</sequence>
<evidence type="ECO:0000313" key="2">
    <source>
        <dbReference type="EMBL" id="TNN65877.1"/>
    </source>
</evidence>
<evidence type="ECO:0000256" key="1">
    <source>
        <dbReference type="SAM" id="MobiDB-lite"/>
    </source>
</evidence>
<feature type="compositionally biased region" description="Polar residues" evidence="1">
    <location>
        <begin position="138"/>
        <end position="149"/>
    </location>
</feature>
<keyword evidence="3" id="KW-1185">Reference proteome</keyword>